<organism evidence="1 2">
    <name type="scientific">Austropuccinia psidii MF-1</name>
    <dbReference type="NCBI Taxonomy" id="1389203"/>
    <lineage>
        <taxon>Eukaryota</taxon>
        <taxon>Fungi</taxon>
        <taxon>Dikarya</taxon>
        <taxon>Basidiomycota</taxon>
        <taxon>Pucciniomycotina</taxon>
        <taxon>Pucciniomycetes</taxon>
        <taxon>Pucciniales</taxon>
        <taxon>Sphaerophragmiaceae</taxon>
        <taxon>Austropuccinia</taxon>
    </lineage>
</organism>
<keyword evidence="2" id="KW-1185">Reference proteome</keyword>
<sequence>MPTLTHKLASAPPPNHLCQMPKYAFTATTAPPQSSILTLPHPHLILSTAYHAYAPTAPSRYSSNSATHVCPHPSLCFRTPAA</sequence>
<gene>
    <name evidence="1" type="ORF">O181_082025</name>
</gene>
<dbReference type="AlphaFoldDB" id="A0A9Q3FK70"/>
<reference evidence="1" key="1">
    <citation type="submission" date="2021-03" db="EMBL/GenBank/DDBJ databases">
        <title>Draft genome sequence of rust myrtle Austropuccinia psidii MF-1, a brazilian biotype.</title>
        <authorList>
            <person name="Quecine M.C."/>
            <person name="Pachon D.M.R."/>
            <person name="Bonatelli M.L."/>
            <person name="Correr F.H."/>
            <person name="Franceschini L.M."/>
            <person name="Leite T.F."/>
            <person name="Margarido G.R.A."/>
            <person name="Almeida C.A."/>
            <person name="Ferrarezi J.A."/>
            <person name="Labate C.A."/>
        </authorList>
    </citation>
    <scope>NUCLEOTIDE SEQUENCE</scope>
    <source>
        <strain evidence="1">MF-1</strain>
    </source>
</reference>
<evidence type="ECO:0000313" key="2">
    <source>
        <dbReference type="Proteomes" id="UP000765509"/>
    </source>
</evidence>
<dbReference type="EMBL" id="AVOT02047039">
    <property type="protein sequence ID" value="MBW0542310.1"/>
    <property type="molecule type" value="Genomic_DNA"/>
</dbReference>
<protein>
    <submittedName>
        <fullName evidence="1">Uncharacterized protein</fullName>
    </submittedName>
</protein>
<dbReference type="Proteomes" id="UP000765509">
    <property type="component" value="Unassembled WGS sequence"/>
</dbReference>
<proteinExistence type="predicted"/>
<name>A0A9Q3FK70_9BASI</name>
<evidence type="ECO:0000313" key="1">
    <source>
        <dbReference type="EMBL" id="MBW0542310.1"/>
    </source>
</evidence>
<accession>A0A9Q3FK70</accession>
<comment type="caution">
    <text evidence="1">The sequence shown here is derived from an EMBL/GenBank/DDBJ whole genome shotgun (WGS) entry which is preliminary data.</text>
</comment>